<dbReference type="InterPro" id="IPR009078">
    <property type="entry name" value="Ferritin-like_SF"/>
</dbReference>
<dbReference type="SUPFAM" id="SSF47240">
    <property type="entry name" value="Ferritin-like"/>
    <property type="match status" value="1"/>
</dbReference>
<reference evidence="1" key="1">
    <citation type="journal article" date="2014" name="Int. J. Syst. Evol. Microbiol.">
        <title>Complete genome sequence of Corynebacterium casei LMG S-19264T (=DSM 44701T), isolated from a smear-ripened cheese.</title>
        <authorList>
            <consortium name="US DOE Joint Genome Institute (JGI-PGF)"/>
            <person name="Walter F."/>
            <person name="Albersmeier A."/>
            <person name="Kalinowski J."/>
            <person name="Ruckert C."/>
        </authorList>
    </citation>
    <scope>NUCLEOTIDE SEQUENCE</scope>
    <source>
        <strain evidence="1">CGMCC 1.16548</strain>
    </source>
</reference>
<dbReference type="EMBL" id="BNAI01000002">
    <property type="protein sequence ID" value="GHF13283.1"/>
    <property type="molecule type" value="Genomic_DNA"/>
</dbReference>
<dbReference type="AlphaFoldDB" id="A0A8J3M077"/>
<keyword evidence="2" id="KW-1185">Reference proteome</keyword>
<accession>A0A8J3M077</accession>
<comment type="caution">
    <text evidence="1">The sequence shown here is derived from an EMBL/GenBank/DDBJ whole genome shotgun (WGS) entry which is preliminary data.</text>
</comment>
<gene>
    <name evidence="1" type="ORF">GCM10011600_12610</name>
</gene>
<dbReference type="Proteomes" id="UP000617531">
    <property type="component" value="Unassembled WGS sequence"/>
</dbReference>
<protein>
    <recommendedName>
        <fullName evidence="3">Ferritin-like domain-containing protein</fullName>
    </recommendedName>
</protein>
<evidence type="ECO:0000313" key="2">
    <source>
        <dbReference type="Proteomes" id="UP000617531"/>
    </source>
</evidence>
<name>A0A8J3M077_9MICO</name>
<dbReference type="Gene3D" id="1.10.620.20">
    <property type="entry name" value="Ribonucleotide Reductase, subunit A"/>
    <property type="match status" value="1"/>
</dbReference>
<evidence type="ECO:0008006" key="3">
    <source>
        <dbReference type="Google" id="ProtNLM"/>
    </source>
</evidence>
<organism evidence="1 2">
    <name type="scientific">Pseudolysinimonas yzui</name>
    <dbReference type="NCBI Taxonomy" id="2708254"/>
    <lineage>
        <taxon>Bacteria</taxon>
        <taxon>Bacillati</taxon>
        <taxon>Actinomycetota</taxon>
        <taxon>Actinomycetes</taxon>
        <taxon>Micrococcales</taxon>
        <taxon>Microbacteriaceae</taxon>
        <taxon>Pseudolysinimonas</taxon>
    </lineage>
</organism>
<proteinExistence type="predicted"/>
<dbReference type="InterPro" id="IPR012348">
    <property type="entry name" value="RNR-like"/>
</dbReference>
<dbReference type="CDD" id="cd00657">
    <property type="entry name" value="Ferritin_like"/>
    <property type="match status" value="1"/>
</dbReference>
<evidence type="ECO:0000313" key="1">
    <source>
        <dbReference type="EMBL" id="GHF13283.1"/>
    </source>
</evidence>
<reference evidence="1" key="2">
    <citation type="submission" date="2020-09" db="EMBL/GenBank/DDBJ databases">
        <authorList>
            <person name="Sun Q."/>
            <person name="Zhou Y."/>
        </authorList>
    </citation>
    <scope>NUCLEOTIDE SEQUENCE</scope>
    <source>
        <strain evidence="1">CGMCC 1.16548</strain>
    </source>
</reference>
<sequence>MAFDIDKYTANSEPVTWTDLDLESFETNPLPESSLRVLRYMCDVEYHTVCYLRDLLTTPSHKEPEVGSFMTMWNREEFWHGEALAAVLGKHGITVDFDQLKASRLKLGWKDRLDPIKQSLLGGLVGHDFVAVHMAWGAANEWSANAAYLRMARQENHPVLAELLKRIAAQETKHVAFYASQARDRLEKSKKAQVIARFALSKFWAPVGSTISPDSEVTHVMGHLFAGAEGRKLIRSIDSHIAKLPGMQGLTIVESALDKRGISGEGEGTPDALPLEETVAVETQTA</sequence>
<dbReference type="GO" id="GO:0016491">
    <property type="term" value="F:oxidoreductase activity"/>
    <property type="evidence" value="ECO:0007669"/>
    <property type="project" value="InterPro"/>
</dbReference>
<dbReference type="RefSeq" id="WP_229841947.1">
    <property type="nucleotide sequence ID" value="NZ_BNAI01000002.1"/>
</dbReference>